<organism evidence="1 2">
    <name type="scientific">Camellia lanceoleosa</name>
    <dbReference type="NCBI Taxonomy" id="1840588"/>
    <lineage>
        <taxon>Eukaryota</taxon>
        <taxon>Viridiplantae</taxon>
        <taxon>Streptophyta</taxon>
        <taxon>Embryophyta</taxon>
        <taxon>Tracheophyta</taxon>
        <taxon>Spermatophyta</taxon>
        <taxon>Magnoliopsida</taxon>
        <taxon>eudicotyledons</taxon>
        <taxon>Gunneridae</taxon>
        <taxon>Pentapetalae</taxon>
        <taxon>asterids</taxon>
        <taxon>Ericales</taxon>
        <taxon>Theaceae</taxon>
        <taxon>Camellia</taxon>
    </lineage>
</organism>
<evidence type="ECO:0000313" key="2">
    <source>
        <dbReference type="Proteomes" id="UP001060215"/>
    </source>
</evidence>
<name>A0ACC0G8J1_9ERIC</name>
<dbReference type="EMBL" id="CM045767">
    <property type="protein sequence ID" value="KAI7997452.1"/>
    <property type="molecule type" value="Genomic_DNA"/>
</dbReference>
<proteinExistence type="predicted"/>
<dbReference type="Proteomes" id="UP001060215">
    <property type="component" value="Chromosome 10"/>
</dbReference>
<accession>A0ACC0G8J1</accession>
<comment type="caution">
    <text evidence="1">The sequence shown here is derived from an EMBL/GenBank/DDBJ whole genome shotgun (WGS) entry which is preliminary data.</text>
</comment>
<keyword evidence="2" id="KW-1185">Reference proteome</keyword>
<gene>
    <name evidence="1" type="ORF">LOK49_LG10G01348</name>
</gene>
<reference evidence="1 2" key="1">
    <citation type="journal article" date="2022" name="Plant J.">
        <title>Chromosome-level genome of Camellia lanceoleosa provides a valuable resource for understanding genome evolution and self-incompatibility.</title>
        <authorList>
            <person name="Gong W."/>
            <person name="Xiao S."/>
            <person name="Wang L."/>
            <person name="Liao Z."/>
            <person name="Chang Y."/>
            <person name="Mo W."/>
            <person name="Hu G."/>
            <person name="Li W."/>
            <person name="Zhao G."/>
            <person name="Zhu H."/>
            <person name="Hu X."/>
            <person name="Ji K."/>
            <person name="Xiang X."/>
            <person name="Song Q."/>
            <person name="Yuan D."/>
            <person name="Jin S."/>
            <person name="Zhang L."/>
        </authorList>
    </citation>
    <scope>NUCLEOTIDE SEQUENCE [LARGE SCALE GENOMIC DNA]</scope>
    <source>
        <strain evidence="1">SQ_2022a</strain>
    </source>
</reference>
<evidence type="ECO:0000313" key="1">
    <source>
        <dbReference type="EMBL" id="KAI7997452.1"/>
    </source>
</evidence>
<protein>
    <submittedName>
        <fullName evidence="1">Retinoblastoma-related protein</fullName>
    </submittedName>
</protein>
<sequence length="309" mass="34567">MEKANDLIEDILKKNRCSASECRSENLENLDTDGLIYFKALLEDTSLSSSLNILENDYADATRNKSELDERVFVNEEDSLPSSGSLSGGAMNITMTTAKWLRRIASPLPPKPSPELERFLSSCDSDVTIDLISFDLSKIIGSFIRHEKSLPRELKRHLNSLEEQLLESMVWEKGFSMYNSLTVARPALSAETNRLCLFAEPMPSLDAIAMHMNFTCGSLPCVLSLQKNEISLVKDRLLAFYTPKSKLPPPALQSAFASNQKLRGILNFDEVDVGLVSDSLVTNNPSALRMEVVHHHRTCEIRAIRLSIF</sequence>